<dbReference type="EMBL" id="BONW01000041">
    <property type="protein sequence ID" value="GIG92019.1"/>
    <property type="molecule type" value="Genomic_DNA"/>
</dbReference>
<dbReference type="Gene3D" id="3.40.50.720">
    <property type="entry name" value="NAD(P)-binding Rossmann-like Domain"/>
    <property type="match status" value="1"/>
</dbReference>
<protein>
    <recommendedName>
        <fullName evidence="3">Shikimate dehydrogenase</fullName>
    </recommendedName>
</protein>
<accession>A0ABQ4EBC7</accession>
<dbReference type="PANTHER" id="PTHR21089:SF1">
    <property type="entry name" value="BIFUNCTIONAL 3-DEHYDROQUINATE DEHYDRATASE_SHIKIMATE DEHYDROGENASE, CHLOROPLASTIC"/>
    <property type="match status" value="1"/>
</dbReference>
<evidence type="ECO:0000313" key="2">
    <source>
        <dbReference type="Proteomes" id="UP000646749"/>
    </source>
</evidence>
<gene>
    <name evidence="1" type="ORF">Pen02_69550</name>
</gene>
<dbReference type="SUPFAM" id="SSF51735">
    <property type="entry name" value="NAD(P)-binding Rossmann-fold domains"/>
    <property type="match status" value="1"/>
</dbReference>
<dbReference type="Gene3D" id="3.40.50.10860">
    <property type="entry name" value="Leucine Dehydrogenase, chain A, domain 1"/>
    <property type="match status" value="1"/>
</dbReference>
<dbReference type="PANTHER" id="PTHR21089">
    <property type="entry name" value="SHIKIMATE DEHYDROGENASE"/>
    <property type="match status" value="1"/>
</dbReference>
<dbReference type="InterPro" id="IPR036291">
    <property type="entry name" value="NAD(P)-bd_dom_sf"/>
</dbReference>
<name>A0ABQ4EBC7_9ACTN</name>
<proteinExistence type="predicted"/>
<keyword evidence="2" id="KW-1185">Reference proteome</keyword>
<organism evidence="1 2">
    <name type="scientific">Plantactinospora endophytica</name>
    <dbReference type="NCBI Taxonomy" id="673535"/>
    <lineage>
        <taxon>Bacteria</taxon>
        <taxon>Bacillati</taxon>
        <taxon>Actinomycetota</taxon>
        <taxon>Actinomycetes</taxon>
        <taxon>Micromonosporales</taxon>
        <taxon>Micromonosporaceae</taxon>
        <taxon>Plantactinospora</taxon>
    </lineage>
</organism>
<dbReference type="InterPro" id="IPR022893">
    <property type="entry name" value="Shikimate_DH_fam"/>
</dbReference>
<evidence type="ECO:0000313" key="1">
    <source>
        <dbReference type="EMBL" id="GIG92019.1"/>
    </source>
</evidence>
<sequence>MVDSAGTDGGGRTGSADGGSDGAGYMGFVGVTTGGSSINRVFPRWAEILGLPTDRLVGHDLPLDADDAQYRDLVKRIRDDPAHLGALVTTHKLRLYQAAHDLFDEVDEFAQLCGEISSIAKRDGKLVGGAKDPITAGLAVQDFLPDGYFGATGAEVVCLGAGGAGTALVWYLGQRADRPRRIVCTDTDPSRLAHLRGVVERGGLPTDLVGYRLVADSGDIGALLDALPDGSLVVNATGLGKDRPGTPLPPGARLPRDGYAWDFNYRGSLEFLHQAVAQRDERGLTVVDGWRYFIHGWSQAIAEIFGVPVDPPTVRRLSAAAEAVR</sequence>
<dbReference type="Proteomes" id="UP000646749">
    <property type="component" value="Unassembled WGS sequence"/>
</dbReference>
<comment type="caution">
    <text evidence="1">The sequence shown here is derived from an EMBL/GenBank/DDBJ whole genome shotgun (WGS) entry which is preliminary data.</text>
</comment>
<evidence type="ECO:0008006" key="3">
    <source>
        <dbReference type="Google" id="ProtNLM"/>
    </source>
</evidence>
<reference evidence="1 2" key="1">
    <citation type="submission" date="2021-01" db="EMBL/GenBank/DDBJ databases">
        <title>Whole genome shotgun sequence of Plantactinospora endophytica NBRC 110450.</title>
        <authorList>
            <person name="Komaki H."/>
            <person name="Tamura T."/>
        </authorList>
    </citation>
    <scope>NUCLEOTIDE SEQUENCE [LARGE SCALE GENOMIC DNA]</scope>
    <source>
        <strain evidence="1 2">NBRC 110450</strain>
    </source>
</reference>